<evidence type="ECO:0000259" key="15">
    <source>
        <dbReference type="PROSITE" id="PS50853"/>
    </source>
</evidence>
<feature type="domain" description="Fibronectin type-III" evidence="15">
    <location>
        <begin position="522"/>
        <end position="615"/>
    </location>
</feature>
<dbReference type="AlphaFoldDB" id="A0AAV2QI40"/>
<keyword evidence="9" id="KW-1015">Disulfide bond</keyword>
<dbReference type="SMART" id="SM00408">
    <property type="entry name" value="IGc2"/>
    <property type="match status" value="5"/>
</dbReference>
<evidence type="ECO:0000256" key="8">
    <source>
        <dbReference type="ARBA" id="ARBA00023136"/>
    </source>
</evidence>
<dbReference type="FunFam" id="2.60.40.10:FF:000273">
    <property type="entry name" value="contactin-3 isoform X1"/>
    <property type="match status" value="1"/>
</dbReference>
<dbReference type="SMART" id="SM00409">
    <property type="entry name" value="IG"/>
    <property type="match status" value="5"/>
</dbReference>
<evidence type="ECO:0000256" key="4">
    <source>
        <dbReference type="ARBA" id="ARBA00022692"/>
    </source>
</evidence>
<feature type="region of interest" description="Disordered" evidence="12">
    <location>
        <begin position="1099"/>
        <end position="1197"/>
    </location>
</feature>
<evidence type="ECO:0000256" key="1">
    <source>
        <dbReference type="ARBA" id="ARBA00004167"/>
    </source>
</evidence>
<feature type="region of interest" description="Disordered" evidence="12">
    <location>
        <begin position="1"/>
        <end position="20"/>
    </location>
</feature>
<dbReference type="InterPro" id="IPR013098">
    <property type="entry name" value="Ig_I-set"/>
</dbReference>
<evidence type="ECO:0000256" key="13">
    <source>
        <dbReference type="SAM" id="Phobius"/>
    </source>
</evidence>
<dbReference type="FunFam" id="2.60.40.10:FF:000008">
    <property type="entry name" value="roundabout homolog 2 isoform X2"/>
    <property type="match status" value="1"/>
</dbReference>
<feature type="compositionally biased region" description="Pro residues" evidence="12">
    <location>
        <begin position="1035"/>
        <end position="1047"/>
    </location>
</feature>
<evidence type="ECO:0000256" key="10">
    <source>
        <dbReference type="ARBA" id="ARBA00023180"/>
    </source>
</evidence>
<keyword evidence="17" id="KW-1185">Reference proteome</keyword>
<evidence type="ECO:0000313" key="17">
    <source>
        <dbReference type="Proteomes" id="UP001497623"/>
    </source>
</evidence>
<feature type="domain" description="Ig-like" evidence="14">
    <location>
        <begin position="107"/>
        <end position="207"/>
    </location>
</feature>
<dbReference type="GO" id="GO:0007156">
    <property type="term" value="P:homophilic cell adhesion via plasma membrane adhesion molecules"/>
    <property type="evidence" value="ECO:0007669"/>
    <property type="project" value="TreeGrafter"/>
</dbReference>
<evidence type="ECO:0008006" key="18">
    <source>
        <dbReference type="Google" id="ProtNLM"/>
    </source>
</evidence>
<dbReference type="CDD" id="cd00063">
    <property type="entry name" value="FN3"/>
    <property type="match status" value="3"/>
</dbReference>
<reference evidence="16 17" key="1">
    <citation type="submission" date="2024-05" db="EMBL/GenBank/DDBJ databases">
        <authorList>
            <person name="Wallberg A."/>
        </authorList>
    </citation>
    <scope>NUCLEOTIDE SEQUENCE [LARGE SCALE GENOMIC DNA]</scope>
</reference>
<dbReference type="FunFam" id="2.60.40.10:FF:000026">
    <property type="entry name" value="roundabout homolog 2 isoform X1"/>
    <property type="match status" value="1"/>
</dbReference>
<dbReference type="Pfam" id="PF13927">
    <property type="entry name" value="Ig_3"/>
    <property type="match status" value="2"/>
</dbReference>
<evidence type="ECO:0000313" key="16">
    <source>
        <dbReference type="EMBL" id="CAL4087767.1"/>
    </source>
</evidence>
<feature type="domain" description="Ig-like" evidence="14">
    <location>
        <begin position="214"/>
        <end position="299"/>
    </location>
</feature>
<dbReference type="PANTHER" id="PTHR10075">
    <property type="entry name" value="BASIGIN RELATED"/>
    <property type="match status" value="1"/>
</dbReference>
<dbReference type="PROSITE" id="PS50853">
    <property type="entry name" value="FN3"/>
    <property type="match status" value="3"/>
</dbReference>
<keyword evidence="6" id="KW-0677">Repeat</keyword>
<dbReference type="GO" id="GO:0005886">
    <property type="term" value="C:plasma membrane"/>
    <property type="evidence" value="ECO:0007669"/>
    <property type="project" value="UniProtKB-SubCell"/>
</dbReference>
<dbReference type="InterPro" id="IPR013106">
    <property type="entry name" value="Ig_V-set"/>
</dbReference>
<feature type="transmembrane region" description="Helical" evidence="13">
    <location>
        <begin position="853"/>
        <end position="875"/>
    </location>
</feature>
<feature type="region of interest" description="Disordered" evidence="12">
    <location>
        <begin position="507"/>
        <end position="526"/>
    </location>
</feature>
<dbReference type="PANTHER" id="PTHR10075:SF100">
    <property type="entry name" value="FASCICLIN-2"/>
    <property type="match status" value="1"/>
</dbReference>
<keyword evidence="5" id="KW-0732">Signal</keyword>
<dbReference type="PRINTS" id="PR00014">
    <property type="entry name" value="FNTYPEIII"/>
</dbReference>
<dbReference type="Pfam" id="PF07679">
    <property type="entry name" value="I-set"/>
    <property type="match status" value="3"/>
</dbReference>
<name>A0AAV2QI40_MEGNR</name>
<dbReference type="Proteomes" id="UP001497623">
    <property type="component" value="Unassembled WGS sequence"/>
</dbReference>
<gene>
    <name evidence="16" type="ORF">MNOR_LOCUS13299</name>
</gene>
<feature type="region of interest" description="Disordered" evidence="12">
    <location>
        <begin position="901"/>
        <end position="921"/>
    </location>
</feature>
<evidence type="ECO:0000256" key="6">
    <source>
        <dbReference type="ARBA" id="ARBA00022737"/>
    </source>
</evidence>
<keyword evidence="4 13" id="KW-0812">Transmembrane</keyword>
<keyword evidence="11" id="KW-0393">Immunoglobulin domain</keyword>
<evidence type="ECO:0000259" key="14">
    <source>
        <dbReference type="PROSITE" id="PS50835"/>
    </source>
</evidence>
<proteinExistence type="predicted"/>
<evidence type="ECO:0000256" key="3">
    <source>
        <dbReference type="ARBA" id="ARBA00022475"/>
    </source>
</evidence>
<dbReference type="SMART" id="SM00406">
    <property type="entry name" value="IGv"/>
    <property type="match status" value="3"/>
</dbReference>
<comment type="subcellular location">
    <subcellularLocation>
        <location evidence="2">Cell membrane</location>
    </subcellularLocation>
    <subcellularLocation>
        <location evidence="1">Membrane</location>
        <topology evidence="1">Single-pass membrane protein</topology>
    </subcellularLocation>
</comment>
<feature type="domain" description="Ig-like" evidence="14">
    <location>
        <begin position="6"/>
        <end position="101"/>
    </location>
</feature>
<dbReference type="GO" id="GO:0098632">
    <property type="term" value="F:cell-cell adhesion mediator activity"/>
    <property type="evidence" value="ECO:0007669"/>
    <property type="project" value="TreeGrafter"/>
</dbReference>
<dbReference type="InterPro" id="IPR036179">
    <property type="entry name" value="Ig-like_dom_sf"/>
</dbReference>
<evidence type="ECO:0000256" key="9">
    <source>
        <dbReference type="ARBA" id="ARBA00023157"/>
    </source>
</evidence>
<dbReference type="InterPro" id="IPR003961">
    <property type="entry name" value="FN3_dom"/>
</dbReference>
<dbReference type="InterPro" id="IPR003598">
    <property type="entry name" value="Ig_sub2"/>
</dbReference>
<dbReference type="Pfam" id="PF00041">
    <property type="entry name" value="fn3"/>
    <property type="match status" value="3"/>
</dbReference>
<organism evidence="16 17">
    <name type="scientific">Meganyctiphanes norvegica</name>
    <name type="common">Northern krill</name>
    <name type="synonym">Thysanopoda norvegica</name>
    <dbReference type="NCBI Taxonomy" id="48144"/>
    <lineage>
        <taxon>Eukaryota</taxon>
        <taxon>Metazoa</taxon>
        <taxon>Ecdysozoa</taxon>
        <taxon>Arthropoda</taxon>
        <taxon>Crustacea</taxon>
        <taxon>Multicrustacea</taxon>
        <taxon>Malacostraca</taxon>
        <taxon>Eumalacostraca</taxon>
        <taxon>Eucarida</taxon>
        <taxon>Euphausiacea</taxon>
        <taxon>Euphausiidae</taxon>
        <taxon>Meganyctiphanes</taxon>
    </lineage>
</organism>
<keyword evidence="10" id="KW-0325">Glycoprotein</keyword>
<dbReference type="InterPro" id="IPR013783">
    <property type="entry name" value="Ig-like_fold"/>
</dbReference>
<keyword evidence="7 13" id="KW-1133">Transmembrane helix</keyword>
<dbReference type="InterPro" id="IPR007110">
    <property type="entry name" value="Ig-like_dom"/>
</dbReference>
<sequence length="1279" mass="138864">GSFRSPRITEHPTDITVPRNEPATLNCKAEGKPTPVIRWYKDGNMVRTSPGDPKSQRVLLPTGSLFFLRVVHGKKDDDAGSYWCQATNEVGTVTSNNATLEIAFLREDFRGSPVDTVVAAEETAMLECTPPRGHPEPLVRWRRNGQVISIQNKPQHNSWSGDTGNRGRHELVDEGTLVIRDVQQNDGGQYTCEAWNLAGSKTTAPIHLYVHIKPHFIRGPRDTTILTGRTAELECQVSGDPAPQVSWRRHSGHLLPDDRTQILDDNTLRIANVSPGDEDTYVCEAVNAVGTGRSNASLTVHTAPEFLVTPVDVRSASGSSAAFECLAVGRPPPLVVWSRQDDHNLLLPRPEAPSGDLEEAPNVWVNAEGTLIINKVKRSLAGWYTCAAVSASGSVVSRAFMDVPSPTLHPPPIISLRPINLTVTPDSVARFLCQAEGDPKPSITWTKDGYRIPDDDNRITLLGSGALQIKDVLQNDSGIFTCTANSDAGTSTINANLKVVDPDSQEIALSTPAPDPRDLPGAPRPPVLHARNATTLTLAWKPPDQEGGSPIISYIIEIWKGGSGWKPLEEHIPANSYTITGLQPDTQYRSVVRAMNMAGVSVASGISEPLVTAKKAGHGGSSDNSDPEVRAVLSHPMVVLQPPTPVSSTSIRLNWKPQQEFLGYMDGFYIRYRDLNSGTHKFKIETVVRSGPDSYTLTGLKRYTEYEFFVMPFNNKIHGHPSNSRVARTLEDVPGAPPTSLESLVLNDTSVVLSWSPPSTGHTNGRLVKYSLWLFVNKTQPHSNLTVMGNRLSLALHNLTYGNTYTATVAAFTKIGQGPTSGGHTWVQDPSATIGNAPRRVPSPLMAVIQETWFIGAVGAAVFFALAVFVTVVCYRRKRNDKRAMGDYKLANGGSSNGGTLWIERGPVHSSSSREGSTPEKLLNVNSCNLPGDYAEVDTPLMPPGSPAPGTPVAYASTNLLRGRNGEKVIPNIPVYGNGSLYGDNSSIIEDNNMVVYCTLKKQQLYKPNLSPALSAKQKHGTIHRGYIPPWEQQEPPPLPENPPPEHPGGLTQSAQVTNHILQQQLQQQLQDHYMSTQRMRLSPMINRPLNSQIMATGSLPRHLSKKHNGASPLVVKRGMNTGDFDITSDPLPPPSQHEMSHPSSPSSRRDPKDPLPGKLDGSPPGLQGLQGLSGSRAMTSDNRNYSPVRLPDMYGGSDLYQGPIDEKKESLYNGTDVYTGQSDVYESTSAFYGSTGNKAFSADCTNPLLGVQGQPNIPNGVIVMHSGAPHIIEAHQVR</sequence>
<evidence type="ECO:0000256" key="5">
    <source>
        <dbReference type="ARBA" id="ARBA00022729"/>
    </source>
</evidence>
<accession>A0AAV2QI40</accession>
<feature type="domain" description="Fibronectin type-III" evidence="15">
    <location>
        <begin position="737"/>
        <end position="832"/>
    </location>
</feature>
<dbReference type="GO" id="GO:0070593">
    <property type="term" value="P:dendrite self-avoidance"/>
    <property type="evidence" value="ECO:0007669"/>
    <property type="project" value="TreeGrafter"/>
</dbReference>
<evidence type="ECO:0000256" key="7">
    <source>
        <dbReference type="ARBA" id="ARBA00022989"/>
    </source>
</evidence>
<feature type="compositionally biased region" description="Polar residues" evidence="12">
    <location>
        <begin position="1177"/>
        <end position="1186"/>
    </location>
</feature>
<dbReference type="SMART" id="SM00060">
    <property type="entry name" value="FN3"/>
    <property type="match status" value="3"/>
</dbReference>
<feature type="compositionally biased region" description="Low complexity" evidence="12">
    <location>
        <begin position="1162"/>
        <end position="1176"/>
    </location>
</feature>
<feature type="domain" description="Fibronectin type-III" evidence="15">
    <location>
        <begin position="636"/>
        <end position="732"/>
    </location>
</feature>
<evidence type="ECO:0000256" key="11">
    <source>
        <dbReference type="ARBA" id="ARBA00023319"/>
    </source>
</evidence>
<comment type="caution">
    <text evidence="16">The sequence shown here is derived from an EMBL/GenBank/DDBJ whole genome shotgun (WGS) entry which is preliminary data.</text>
</comment>
<dbReference type="EMBL" id="CAXKWB010007571">
    <property type="protein sequence ID" value="CAL4087767.1"/>
    <property type="molecule type" value="Genomic_DNA"/>
</dbReference>
<evidence type="ECO:0000256" key="2">
    <source>
        <dbReference type="ARBA" id="ARBA00004236"/>
    </source>
</evidence>
<evidence type="ECO:0000256" key="12">
    <source>
        <dbReference type="SAM" id="MobiDB-lite"/>
    </source>
</evidence>
<dbReference type="InterPro" id="IPR036116">
    <property type="entry name" value="FN3_sf"/>
</dbReference>
<feature type="domain" description="Ig-like" evidence="14">
    <location>
        <begin position="304"/>
        <end position="397"/>
    </location>
</feature>
<keyword evidence="3" id="KW-1003">Cell membrane</keyword>
<dbReference type="SUPFAM" id="SSF48726">
    <property type="entry name" value="Immunoglobulin"/>
    <property type="match status" value="5"/>
</dbReference>
<keyword evidence="8 13" id="KW-0472">Membrane</keyword>
<feature type="non-terminal residue" evidence="16">
    <location>
        <position position="1"/>
    </location>
</feature>
<dbReference type="Gene3D" id="2.60.40.10">
    <property type="entry name" value="Immunoglobulins"/>
    <property type="match status" value="8"/>
</dbReference>
<dbReference type="GO" id="GO:0030424">
    <property type="term" value="C:axon"/>
    <property type="evidence" value="ECO:0007669"/>
    <property type="project" value="TreeGrafter"/>
</dbReference>
<dbReference type="InterPro" id="IPR003599">
    <property type="entry name" value="Ig_sub"/>
</dbReference>
<dbReference type="PROSITE" id="PS50835">
    <property type="entry name" value="IG_LIKE"/>
    <property type="match status" value="5"/>
</dbReference>
<feature type="domain" description="Ig-like" evidence="14">
    <location>
        <begin position="412"/>
        <end position="498"/>
    </location>
</feature>
<dbReference type="GO" id="GO:0007411">
    <property type="term" value="P:axon guidance"/>
    <property type="evidence" value="ECO:0007669"/>
    <property type="project" value="TreeGrafter"/>
</dbReference>
<feature type="region of interest" description="Disordered" evidence="12">
    <location>
        <begin position="1027"/>
        <end position="1053"/>
    </location>
</feature>
<protein>
    <recommendedName>
        <fullName evidence="18">Roundabout</fullName>
    </recommendedName>
</protein>
<dbReference type="SUPFAM" id="SSF49265">
    <property type="entry name" value="Fibronectin type III"/>
    <property type="match status" value="2"/>
</dbReference>